<comment type="cofactor">
    <cofactor evidence="1">
        <name>Mg(2+)</name>
        <dbReference type="ChEBI" id="CHEBI:18420"/>
    </cofactor>
</comment>
<evidence type="ECO:0000259" key="3">
    <source>
        <dbReference type="PROSITE" id="PS51462"/>
    </source>
</evidence>
<dbReference type="GO" id="GO:0016787">
    <property type="term" value="F:hydrolase activity"/>
    <property type="evidence" value="ECO:0007669"/>
    <property type="project" value="UniProtKB-KW"/>
</dbReference>
<dbReference type="Gene3D" id="3.90.79.10">
    <property type="entry name" value="Nucleoside Triphosphate Pyrophosphohydrolase"/>
    <property type="match status" value="1"/>
</dbReference>
<dbReference type="InterPro" id="IPR015797">
    <property type="entry name" value="NUDIX_hydrolase-like_dom_sf"/>
</dbReference>
<dbReference type="GO" id="GO:0019693">
    <property type="term" value="P:ribose phosphate metabolic process"/>
    <property type="evidence" value="ECO:0007669"/>
    <property type="project" value="TreeGrafter"/>
</dbReference>
<evidence type="ECO:0000313" key="5">
    <source>
        <dbReference type="Proteomes" id="UP000823915"/>
    </source>
</evidence>
<dbReference type="PROSITE" id="PS51462">
    <property type="entry name" value="NUDIX"/>
    <property type="match status" value="1"/>
</dbReference>
<dbReference type="GO" id="GO:0006753">
    <property type="term" value="P:nucleoside phosphate metabolic process"/>
    <property type="evidence" value="ECO:0007669"/>
    <property type="project" value="TreeGrafter"/>
</dbReference>
<dbReference type="Proteomes" id="UP000823915">
    <property type="component" value="Unassembled WGS sequence"/>
</dbReference>
<dbReference type="AlphaFoldDB" id="A0A9D1YE60"/>
<reference evidence="4" key="1">
    <citation type="journal article" date="2021" name="PeerJ">
        <title>Extensive microbial diversity within the chicken gut microbiome revealed by metagenomics and culture.</title>
        <authorList>
            <person name="Gilroy R."/>
            <person name="Ravi A."/>
            <person name="Getino M."/>
            <person name="Pursley I."/>
            <person name="Horton D.L."/>
            <person name="Alikhan N.F."/>
            <person name="Baker D."/>
            <person name="Gharbi K."/>
            <person name="Hall N."/>
            <person name="Watson M."/>
            <person name="Adriaenssens E.M."/>
            <person name="Foster-Nyarko E."/>
            <person name="Jarju S."/>
            <person name="Secka A."/>
            <person name="Antonio M."/>
            <person name="Oren A."/>
            <person name="Chaudhuri R.R."/>
            <person name="La Ragione R."/>
            <person name="Hildebrand F."/>
            <person name="Pallen M.J."/>
        </authorList>
    </citation>
    <scope>NUCLEOTIDE SEQUENCE</scope>
    <source>
        <strain evidence="4">1282</strain>
    </source>
</reference>
<name>A0A9D1YE60_9FIRM</name>
<dbReference type="GO" id="GO:0005829">
    <property type="term" value="C:cytosol"/>
    <property type="evidence" value="ECO:0007669"/>
    <property type="project" value="TreeGrafter"/>
</dbReference>
<evidence type="ECO:0000256" key="2">
    <source>
        <dbReference type="ARBA" id="ARBA00022801"/>
    </source>
</evidence>
<gene>
    <name evidence="4" type="ORF">H9838_08570</name>
</gene>
<dbReference type="CDD" id="cd03424">
    <property type="entry name" value="NUDIX_ADPRase_Nudt5_UGPPase_Nudt14"/>
    <property type="match status" value="1"/>
</dbReference>
<dbReference type="SUPFAM" id="SSF55811">
    <property type="entry name" value="Nudix"/>
    <property type="match status" value="1"/>
</dbReference>
<protein>
    <submittedName>
        <fullName evidence="4">NUDIX hydrolase</fullName>
    </submittedName>
</protein>
<evidence type="ECO:0000313" key="4">
    <source>
        <dbReference type="EMBL" id="HIY27208.1"/>
    </source>
</evidence>
<keyword evidence="2 4" id="KW-0378">Hydrolase</keyword>
<organism evidence="4 5">
    <name type="scientific">Candidatus Acutalibacter pullistercoris</name>
    <dbReference type="NCBI Taxonomy" id="2838418"/>
    <lineage>
        <taxon>Bacteria</taxon>
        <taxon>Bacillati</taxon>
        <taxon>Bacillota</taxon>
        <taxon>Clostridia</taxon>
        <taxon>Eubacteriales</taxon>
        <taxon>Acutalibacteraceae</taxon>
        <taxon>Acutalibacter</taxon>
    </lineage>
</organism>
<sequence>MRHFEETNREEVLFEGRIIRVHVDDVTLENGQPAKREVVDHPGGVSVACLTDQNELIFVRQFRYPYKEELLELPAGKLERGEDPFEAMKREQREETGTTGKNYVSLGNVYPTPGYCGEIIRLWACRVDQETGELHLDPDEFLQNLRIPLDQAVDMVLRNEIPDSKTQIGILKTAKLVERGLL</sequence>
<proteinExistence type="predicted"/>
<comment type="caution">
    <text evidence="4">The sequence shown here is derived from an EMBL/GenBank/DDBJ whole genome shotgun (WGS) entry which is preliminary data.</text>
</comment>
<dbReference type="PANTHER" id="PTHR11839">
    <property type="entry name" value="UDP/ADP-SUGAR PYROPHOSPHATASE"/>
    <property type="match status" value="1"/>
</dbReference>
<dbReference type="EMBL" id="DXDU01000135">
    <property type="protein sequence ID" value="HIY27208.1"/>
    <property type="molecule type" value="Genomic_DNA"/>
</dbReference>
<dbReference type="Pfam" id="PF00293">
    <property type="entry name" value="NUDIX"/>
    <property type="match status" value="1"/>
</dbReference>
<reference evidence="4" key="2">
    <citation type="submission" date="2021-04" db="EMBL/GenBank/DDBJ databases">
        <authorList>
            <person name="Gilroy R."/>
        </authorList>
    </citation>
    <scope>NUCLEOTIDE SEQUENCE</scope>
    <source>
        <strain evidence="4">1282</strain>
    </source>
</reference>
<dbReference type="PANTHER" id="PTHR11839:SF18">
    <property type="entry name" value="NUDIX HYDROLASE DOMAIN-CONTAINING PROTEIN"/>
    <property type="match status" value="1"/>
</dbReference>
<accession>A0A9D1YE60</accession>
<evidence type="ECO:0000256" key="1">
    <source>
        <dbReference type="ARBA" id="ARBA00001946"/>
    </source>
</evidence>
<feature type="domain" description="Nudix hydrolase" evidence="3">
    <location>
        <begin position="40"/>
        <end position="169"/>
    </location>
</feature>
<dbReference type="InterPro" id="IPR000086">
    <property type="entry name" value="NUDIX_hydrolase_dom"/>
</dbReference>